<comment type="function">
    <text evidence="5">An accessory protein needed during the final step in the assembly of 30S ribosomal subunit, possibly for assembly of the head region. Essential for efficient processing of 16S rRNA. May be needed both before and after RbfA during the maturation of 16S rRNA. It has affinity for free ribosomal 30S subunits but not for 70S ribosomes.</text>
</comment>
<comment type="domain">
    <text evidence="5">The PRC barrel domain binds ribosomal protein uS19.</text>
</comment>
<dbReference type="SUPFAM" id="SSF50447">
    <property type="entry name" value="Translation proteins"/>
    <property type="match status" value="1"/>
</dbReference>
<evidence type="ECO:0000313" key="8">
    <source>
        <dbReference type="EMBL" id="TFW12030.1"/>
    </source>
</evidence>
<dbReference type="PANTHER" id="PTHR33692">
    <property type="entry name" value="RIBOSOME MATURATION FACTOR RIMM"/>
    <property type="match status" value="1"/>
</dbReference>
<keyword evidence="9" id="KW-1185">Reference proteome</keyword>
<comment type="subcellular location">
    <subcellularLocation>
        <location evidence="5">Cytoplasm</location>
    </subcellularLocation>
</comment>
<dbReference type="InterPro" id="IPR011961">
    <property type="entry name" value="RimM"/>
</dbReference>
<proteinExistence type="inferred from homology"/>
<dbReference type="OrthoDB" id="9788191at2"/>
<dbReference type="GO" id="GO:0042274">
    <property type="term" value="P:ribosomal small subunit biogenesis"/>
    <property type="evidence" value="ECO:0007669"/>
    <property type="project" value="UniProtKB-UniRule"/>
</dbReference>
<dbReference type="Gene3D" id="2.30.30.240">
    <property type="entry name" value="PRC-barrel domain"/>
    <property type="match status" value="1"/>
</dbReference>
<evidence type="ECO:0000256" key="3">
    <source>
        <dbReference type="ARBA" id="ARBA00022552"/>
    </source>
</evidence>
<dbReference type="GO" id="GO:0043022">
    <property type="term" value="F:ribosome binding"/>
    <property type="evidence" value="ECO:0007669"/>
    <property type="project" value="InterPro"/>
</dbReference>
<dbReference type="InterPro" id="IPR009000">
    <property type="entry name" value="Transl_B-barrel_sf"/>
</dbReference>
<keyword evidence="3 5" id="KW-0698">rRNA processing</keyword>
<evidence type="ECO:0000259" key="7">
    <source>
        <dbReference type="Pfam" id="PF24986"/>
    </source>
</evidence>
<dbReference type="Proteomes" id="UP000298216">
    <property type="component" value="Unassembled WGS sequence"/>
</dbReference>
<dbReference type="SUPFAM" id="SSF50346">
    <property type="entry name" value="PRC-barrel domain"/>
    <property type="match status" value="1"/>
</dbReference>
<evidence type="ECO:0000259" key="6">
    <source>
        <dbReference type="Pfam" id="PF01782"/>
    </source>
</evidence>
<feature type="domain" description="RimM N-terminal" evidence="6">
    <location>
        <begin position="10"/>
        <end position="88"/>
    </location>
</feature>
<dbReference type="EMBL" id="SPVH01000006">
    <property type="protein sequence ID" value="TFW12030.1"/>
    <property type="molecule type" value="Genomic_DNA"/>
</dbReference>
<accession>A0A4Y9RSE2</accession>
<dbReference type="HAMAP" id="MF_00014">
    <property type="entry name" value="Ribosome_mat_RimM"/>
    <property type="match status" value="1"/>
</dbReference>
<dbReference type="PANTHER" id="PTHR33692:SF1">
    <property type="entry name" value="RIBOSOME MATURATION FACTOR RIMM"/>
    <property type="match status" value="1"/>
</dbReference>
<protein>
    <recommendedName>
        <fullName evidence="5">Ribosome maturation factor RimM</fullName>
    </recommendedName>
</protein>
<dbReference type="InterPro" id="IPR011033">
    <property type="entry name" value="PRC_barrel-like_sf"/>
</dbReference>
<keyword evidence="1 5" id="KW-0963">Cytoplasm</keyword>
<dbReference type="NCBIfam" id="TIGR02273">
    <property type="entry name" value="16S_RimM"/>
    <property type="match status" value="1"/>
</dbReference>
<gene>
    <name evidence="5 8" type="primary">rimM</name>
    <name evidence="8" type="ORF">EGY25_08225</name>
</gene>
<dbReference type="AlphaFoldDB" id="A0A4Y9RSE2"/>
<comment type="similarity">
    <text evidence="5">Belongs to the RimM family.</text>
</comment>
<dbReference type="InterPro" id="IPR056792">
    <property type="entry name" value="PRC_RimM"/>
</dbReference>
<dbReference type="GO" id="GO:0005840">
    <property type="term" value="C:ribosome"/>
    <property type="evidence" value="ECO:0007669"/>
    <property type="project" value="InterPro"/>
</dbReference>
<name>A0A4Y9RSE2_9CAUL</name>
<keyword evidence="2 5" id="KW-0690">Ribosome biogenesis</keyword>
<evidence type="ECO:0000256" key="5">
    <source>
        <dbReference type="HAMAP-Rule" id="MF_00014"/>
    </source>
</evidence>
<comment type="subunit">
    <text evidence="5">Binds ribosomal protein uS19.</text>
</comment>
<sequence>MTTDSRLILVGQIGGAFGVRGEVRVTAFTADPLALTAYGPLLHADGTVALTLTSTRPDKNGVVGRAKEITTKEQADALRGLKLHVPRDRFPEPDEDEFYLADLLGVEVRDTAGAVLGTVKSVQNFGADDMLEIAPATGGPTWYLPFTKEATPELHLADGWLLAAPPTEVGEREPES</sequence>
<evidence type="ECO:0000313" key="9">
    <source>
        <dbReference type="Proteomes" id="UP000298216"/>
    </source>
</evidence>
<dbReference type="InterPro" id="IPR036976">
    <property type="entry name" value="RimM_N_sf"/>
</dbReference>
<dbReference type="RefSeq" id="WP_135194515.1">
    <property type="nucleotide sequence ID" value="NZ_SPVH01000006.1"/>
</dbReference>
<keyword evidence="4 5" id="KW-0143">Chaperone</keyword>
<evidence type="ECO:0000256" key="2">
    <source>
        <dbReference type="ARBA" id="ARBA00022517"/>
    </source>
</evidence>
<reference evidence="8 9" key="1">
    <citation type="submission" date="2019-03" db="EMBL/GenBank/DDBJ databases">
        <title>Draft genome of Brevundimonas sp. a heavy metal resistant soil bacteria.</title>
        <authorList>
            <person name="Soto J."/>
        </authorList>
    </citation>
    <scope>NUCLEOTIDE SEQUENCE [LARGE SCALE GENOMIC DNA]</scope>
    <source>
        <strain evidence="8 9">B-10</strain>
    </source>
</reference>
<evidence type="ECO:0000256" key="4">
    <source>
        <dbReference type="ARBA" id="ARBA00023186"/>
    </source>
</evidence>
<dbReference type="GO" id="GO:0005737">
    <property type="term" value="C:cytoplasm"/>
    <property type="evidence" value="ECO:0007669"/>
    <property type="project" value="UniProtKB-SubCell"/>
</dbReference>
<evidence type="ECO:0000256" key="1">
    <source>
        <dbReference type="ARBA" id="ARBA00022490"/>
    </source>
</evidence>
<dbReference type="Pfam" id="PF01782">
    <property type="entry name" value="RimM"/>
    <property type="match status" value="1"/>
</dbReference>
<feature type="domain" description="Ribosome maturation factor RimM PRC barrel" evidence="7">
    <location>
        <begin position="102"/>
        <end position="168"/>
    </location>
</feature>
<comment type="caution">
    <text evidence="8">The sequence shown here is derived from an EMBL/GenBank/DDBJ whole genome shotgun (WGS) entry which is preliminary data.</text>
</comment>
<dbReference type="Gene3D" id="2.40.30.60">
    <property type="entry name" value="RimM"/>
    <property type="match status" value="1"/>
</dbReference>
<dbReference type="Pfam" id="PF24986">
    <property type="entry name" value="PRC_RimM"/>
    <property type="match status" value="1"/>
</dbReference>
<dbReference type="InterPro" id="IPR002676">
    <property type="entry name" value="RimM_N"/>
</dbReference>
<organism evidence="8 9">
    <name type="scientific">Brevundimonas intermedia</name>
    <dbReference type="NCBI Taxonomy" id="74315"/>
    <lineage>
        <taxon>Bacteria</taxon>
        <taxon>Pseudomonadati</taxon>
        <taxon>Pseudomonadota</taxon>
        <taxon>Alphaproteobacteria</taxon>
        <taxon>Caulobacterales</taxon>
        <taxon>Caulobacteraceae</taxon>
        <taxon>Brevundimonas</taxon>
    </lineage>
</organism>
<dbReference type="GO" id="GO:0006364">
    <property type="term" value="P:rRNA processing"/>
    <property type="evidence" value="ECO:0007669"/>
    <property type="project" value="UniProtKB-UniRule"/>
</dbReference>